<feature type="domain" description="Aldehyde dehydrogenase" evidence="4">
    <location>
        <begin position="22"/>
        <end position="477"/>
    </location>
</feature>
<dbReference type="PANTHER" id="PTHR42986:SF1">
    <property type="entry name" value="BENZALDEHYDE DEHYDROGENASE YFMT"/>
    <property type="match status" value="1"/>
</dbReference>
<dbReference type="InterPro" id="IPR016162">
    <property type="entry name" value="Ald_DH_N"/>
</dbReference>
<dbReference type="Proteomes" id="UP000484875">
    <property type="component" value="Unassembled WGS sequence"/>
</dbReference>
<evidence type="ECO:0000256" key="3">
    <source>
        <dbReference type="ARBA" id="ARBA00023027"/>
    </source>
</evidence>
<keyword evidence="2" id="KW-0560">Oxidoreductase</keyword>
<dbReference type="InterPro" id="IPR015590">
    <property type="entry name" value="Aldehyde_DH_dom"/>
</dbReference>
<dbReference type="PANTHER" id="PTHR42986">
    <property type="entry name" value="BENZALDEHYDE DEHYDROGENASE YFMT"/>
    <property type="match status" value="1"/>
</dbReference>
<dbReference type="CDD" id="cd07152">
    <property type="entry name" value="ALDH_BenzADH"/>
    <property type="match status" value="1"/>
</dbReference>
<dbReference type="FunFam" id="3.40.605.10:FF:000007">
    <property type="entry name" value="NAD/NADP-dependent betaine aldehyde dehydrogenase"/>
    <property type="match status" value="1"/>
</dbReference>
<sequence>MTNANALLRPSIWQGRIFTGDWIASHGGVHTFTEPATGEQLGRIGLADADDVARSATLARAAQAAWAASDYKERAAIFRRAAAVIAEHHDELATWIVRETGAIRPKADLELREASAHLQEAASMLTQPKGQLLASASGQMSIARRMPHGVVGVISPFNFPLILSIRSIAPALATGNAVVHKPDLQTPVSGGVLIARIFEEAGLPKGVLHVLPGAAEAGQAMCSHPDIAMIAFTGSTAVGRSVGELAGRSLKKMSLELGGKNSLIILDDADPDIAAANVAWGAYLHQGQICMASGRILLQRGIAAAVIERLVAKAGQLPVGDPMSGTVALGPLINARQVQRVHSIVQDSVAAGATLLAGGTYENQFYQPTVLTGVRPGMRCFEEELFGPVASVTVFDTDQEAIALASATTGCLALGVITPTLARAMFIVDRVPAGHAHINDQTVLAEAHAPFGGGGTSGNGGRHGGSADWDEFTQWQWLTVKTEAPRYPF</sequence>
<dbReference type="AlphaFoldDB" id="A0A845HHK1"/>
<reference evidence="5 6" key="1">
    <citation type="submission" date="2019-12" db="EMBL/GenBank/DDBJ databases">
        <title>Novel species isolated from a subtropical stream in China.</title>
        <authorList>
            <person name="Lu H."/>
        </authorList>
    </citation>
    <scope>NUCLEOTIDE SEQUENCE [LARGE SCALE GENOMIC DNA]</scope>
    <source>
        <strain evidence="5 6">FT107W</strain>
    </source>
</reference>
<comment type="similarity">
    <text evidence="1">Belongs to the aldehyde dehydrogenase family.</text>
</comment>
<evidence type="ECO:0000313" key="6">
    <source>
        <dbReference type="Proteomes" id="UP000484875"/>
    </source>
</evidence>
<keyword evidence="3" id="KW-0520">NAD</keyword>
<dbReference type="InterPro" id="IPR016160">
    <property type="entry name" value="Ald_DH_CS_CYS"/>
</dbReference>
<dbReference type="InterPro" id="IPR016161">
    <property type="entry name" value="Ald_DH/histidinol_DH"/>
</dbReference>
<dbReference type="Pfam" id="PF00171">
    <property type="entry name" value="Aldedh"/>
    <property type="match status" value="1"/>
</dbReference>
<dbReference type="GO" id="GO:0016620">
    <property type="term" value="F:oxidoreductase activity, acting on the aldehyde or oxo group of donors, NAD or NADP as acceptor"/>
    <property type="evidence" value="ECO:0007669"/>
    <property type="project" value="InterPro"/>
</dbReference>
<dbReference type="EMBL" id="WWCV01000008">
    <property type="protein sequence ID" value="MYN16414.1"/>
    <property type="molecule type" value="Genomic_DNA"/>
</dbReference>
<dbReference type="SUPFAM" id="SSF53720">
    <property type="entry name" value="ALDH-like"/>
    <property type="match status" value="1"/>
</dbReference>
<dbReference type="Gene3D" id="3.40.309.10">
    <property type="entry name" value="Aldehyde Dehydrogenase, Chain A, domain 2"/>
    <property type="match status" value="1"/>
</dbReference>
<accession>A0A845HHK1</accession>
<evidence type="ECO:0000256" key="1">
    <source>
        <dbReference type="ARBA" id="ARBA00009986"/>
    </source>
</evidence>
<dbReference type="PROSITE" id="PS00070">
    <property type="entry name" value="ALDEHYDE_DEHYDR_CYS"/>
    <property type="match status" value="1"/>
</dbReference>
<evidence type="ECO:0000259" key="4">
    <source>
        <dbReference type="Pfam" id="PF00171"/>
    </source>
</evidence>
<evidence type="ECO:0000256" key="2">
    <source>
        <dbReference type="ARBA" id="ARBA00023002"/>
    </source>
</evidence>
<dbReference type="InterPro" id="IPR016163">
    <property type="entry name" value="Ald_DH_C"/>
</dbReference>
<proteinExistence type="inferred from homology"/>
<evidence type="ECO:0000313" key="5">
    <source>
        <dbReference type="EMBL" id="MYN16414.1"/>
    </source>
</evidence>
<organism evidence="5 6">
    <name type="scientific">Duganella vulcania</name>
    <dbReference type="NCBI Taxonomy" id="2692166"/>
    <lineage>
        <taxon>Bacteria</taxon>
        <taxon>Pseudomonadati</taxon>
        <taxon>Pseudomonadota</taxon>
        <taxon>Betaproteobacteria</taxon>
        <taxon>Burkholderiales</taxon>
        <taxon>Oxalobacteraceae</taxon>
        <taxon>Telluria group</taxon>
        <taxon>Duganella</taxon>
    </lineage>
</organism>
<name>A0A845HHK1_9BURK</name>
<dbReference type="Gene3D" id="3.40.605.10">
    <property type="entry name" value="Aldehyde Dehydrogenase, Chain A, domain 1"/>
    <property type="match status" value="1"/>
</dbReference>
<gene>
    <name evidence="5" type="ORF">GTP81_06575</name>
</gene>
<protein>
    <submittedName>
        <fullName evidence="5">Aldehyde dehydrogenase family protein</fullName>
    </submittedName>
</protein>
<dbReference type="RefSeq" id="WP_161089132.1">
    <property type="nucleotide sequence ID" value="NZ_WWCV01000008.1"/>
</dbReference>
<keyword evidence="6" id="KW-1185">Reference proteome</keyword>
<comment type="caution">
    <text evidence="5">The sequence shown here is derived from an EMBL/GenBank/DDBJ whole genome shotgun (WGS) entry which is preliminary data.</text>
</comment>